<organism evidence="2 3">
    <name type="scientific">Merluccius polli</name>
    <name type="common">Benguela hake</name>
    <name type="synonym">Merluccius cadenati</name>
    <dbReference type="NCBI Taxonomy" id="89951"/>
    <lineage>
        <taxon>Eukaryota</taxon>
        <taxon>Metazoa</taxon>
        <taxon>Chordata</taxon>
        <taxon>Craniata</taxon>
        <taxon>Vertebrata</taxon>
        <taxon>Euteleostomi</taxon>
        <taxon>Actinopterygii</taxon>
        <taxon>Neopterygii</taxon>
        <taxon>Teleostei</taxon>
        <taxon>Neoteleostei</taxon>
        <taxon>Acanthomorphata</taxon>
        <taxon>Zeiogadaria</taxon>
        <taxon>Gadariae</taxon>
        <taxon>Gadiformes</taxon>
        <taxon>Gadoidei</taxon>
        <taxon>Merlucciidae</taxon>
        <taxon>Merluccius</taxon>
    </lineage>
</organism>
<keyword evidence="3" id="KW-1185">Reference proteome</keyword>
<protein>
    <submittedName>
        <fullName evidence="2">Uncharacterized protein</fullName>
    </submittedName>
</protein>
<feature type="compositionally biased region" description="Basic and acidic residues" evidence="1">
    <location>
        <begin position="189"/>
        <end position="198"/>
    </location>
</feature>
<dbReference type="EMBL" id="JAOPHQ010000047">
    <property type="protein sequence ID" value="KAK0155997.1"/>
    <property type="molecule type" value="Genomic_DNA"/>
</dbReference>
<sequence length="373" mass="40740">MSCDDRLANGREARAVYLAVDGEDRVQLLARVAARLLSSREICIQDSGRVGDSLCALFANSASWLNVYSNKDKNRAMQGQYLYAVALADGRPHGQGGGRDAAHTVQQRQAGTRPRCTGHLTVTQAGAPLAQPRQPPLRLGLHHAEPPGGSLDVHPPTPEGLNNNDDVNVDGRRAAAAGPLTSHFLSAVPREREREREGSSSGKQQQHRHRFPTSIGSDPTPHQYQCQYHQYQYHHTQTPDPERRVRKCGSEDWFNVTRGGERDPASLATSSGHSGENALFLWYSRNTMYGSAGIPELIPPHGPPQQRGPAAQFNPGHPQVIGHDGGSNPQRLGQRAPKLGQIGRSKKVDLEDEDLEDLMNNNGRSPVSISRMS</sequence>
<comment type="caution">
    <text evidence="2">The sequence shown here is derived from an EMBL/GenBank/DDBJ whole genome shotgun (WGS) entry which is preliminary data.</text>
</comment>
<feature type="compositionally biased region" description="Polar residues" evidence="1">
    <location>
        <begin position="359"/>
        <end position="373"/>
    </location>
</feature>
<dbReference type="Proteomes" id="UP001174136">
    <property type="component" value="Unassembled WGS sequence"/>
</dbReference>
<dbReference type="AlphaFoldDB" id="A0AA47NBI8"/>
<accession>A0AA47NBI8</accession>
<reference evidence="2" key="1">
    <citation type="journal article" date="2023" name="Front. Mar. Sci.">
        <title>A new Merluccius polli reference genome to investigate the effects of global change in West African waters.</title>
        <authorList>
            <person name="Mateo J.L."/>
            <person name="Blanco-Fernandez C."/>
            <person name="Garcia-Vazquez E."/>
            <person name="Machado-Schiaffino G."/>
        </authorList>
    </citation>
    <scope>NUCLEOTIDE SEQUENCE</scope>
    <source>
        <strain evidence="2">C29</strain>
        <tissue evidence="2">Fin</tissue>
    </source>
</reference>
<feature type="region of interest" description="Disordered" evidence="1">
    <location>
        <begin position="126"/>
        <end position="223"/>
    </location>
</feature>
<evidence type="ECO:0000313" key="3">
    <source>
        <dbReference type="Proteomes" id="UP001174136"/>
    </source>
</evidence>
<gene>
    <name evidence="2" type="ORF">N1851_001448</name>
</gene>
<proteinExistence type="predicted"/>
<evidence type="ECO:0000256" key="1">
    <source>
        <dbReference type="SAM" id="MobiDB-lite"/>
    </source>
</evidence>
<evidence type="ECO:0000313" key="2">
    <source>
        <dbReference type="EMBL" id="KAK0155997.1"/>
    </source>
</evidence>
<feature type="compositionally biased region" description="Low complexity" evidence="1">
    <location>
        <begin position="126"/>
        <end position="139"/>
    </location>
</feature>
<feature type="region of interest" description="Disordered" evidence="1">
    <location>
        <begin position="299"/>
        <end position="373"/>
    </location>
</feature>
<name>A0AA47NBI8_MERPO</name>